<dbReference type="Gene3D" id="1.10.8.430">
    <property type="entry name" value="Helical domain of apoptotic protease-activating factors"/>
    <property type="match status" value="1"/>
</dbReference>
<accession>A0A392SBC0</accession>
<dbReference type="InterPro" id="IPR042197">
    <property type="entry name" value="Apaf_helical"/>
</dbReference>
<organism evidence="1 2">
    <name type="scientific">Trifolium medium</name>
    <dbReference type="NCBI Taxonomy" id="97028"/>
    <lineage>
        <taxon>Eukaryota</taxon>
        <taxon>Viridiplantae</taxon>
        <taxon>Streptophyta</taxon>
        <taxon>Embryophyta</taxon>
        <taxon>Tracheophyta</taxon>
        <taxon>Spermatophyta</taxon>
        <taxon>Magnoliopsida</taxon>
        <taxon>eudicotyledons</taxon>
        <taxon>Gunneridae</taxon>
        <taxon>Pentapetalae</taxon>
        <taxon>rosids</taxon>
        <taxon>fabids</taxon>
        <taxon>Fabales</taxon>
        <taxon>Fabaceae</taxon>
        <taxon>Papilionoideae</taxon>
        <taxon>50 kb inversion clade</taxon>
        <taxon>NPAAA clade</taxon>
        <taxon>Hologalegina</taxon>
        <taxon>IRL clade</taxon>
        <taxon>Trifolieae</taxon>
        <taxon>Trifolium</taxon>
    </lineage>
</organism>
<dbReference type="InterPro" id="IPR027417">
    <property type="entry name" value="P-loop_NTPase"/>
</dbReference>
<dbReference type="SUPFAM" id="SSF52540">
    <property type="entry name" value="P-loop containing nucleoside triphosphate hydrolases"/>
    <property type="match status" value="1"/>
</dbReference>
<evidence type="ECO:0000313" key="2">
    <source>
        <dbReference type="Proteomes" id="UP000265520"/>
    </source>
</evidence>
<reference evidence="1 2" key="1">
    <citation type="journal article" date="2018" name="Front. Plant Sci.">
        <title>Red Clover (Trifolium pratense) and Zigzag Clover (T. medium) - A Picture of Genomic Similarities and Differences.</title>
        <authorList>
            <person name="Dluhosova J."/>
            <person name="Istvanek J."/>
            <person name="Nedelnik J."/>
            <person name="Repkova J."/>
        </authorList>
    </citation>
    <scope>NUCLEOTIDE SEQUENCE [LARGE SCALE GENOMIC DNA]</scope>
    <source>
        <strain evidence="2">cv. 10/8</strain>
        <tissue evidence="1">Leaf</tissue>
    </source>
</reference>
<name>A0A392SBC0_9FABA</name>
<sequence length="35" mass="3836">MSKEIVQKCEGLPMAIVAIGGLLSTKPTTVFEWEK</sequence>
<comment type="caution">
    <text evidence="1">The sequence shown here is derived from an EMBL/GenBank/DDBJ whole genome shotgun (WGS) entry which is preliminary data.</text>
</comment>
<dbReference type="EMBL" id="LXQA010350952">
    <property type="protein sequence ID" value="MCI45959.1"/>
    <property type="molecule type" value="Genomic_DNA"/>
</dbReference>
<protein>
    <submittedName>
        <fullName evidence="1">NBS-containing resistance-like protein</fullName>
    </submittedName>
</protein>
<proteinExistence type="predicted"/>
<dbReference type="GO" id="GO:0043531">
    <property type="term" value="F:ADP binding"/>
    <property type="evidence" value="ECO:0007669"/>
    <property type="project" value="InterPro"/>
</dbReference>
<dbReference type="AlphaFoldDB" id="A0A392SBC0"/>
<feature type="non-terminal residue" evidence="1">
    <location>
        <position position="35"/>
    </location>
</feature>
<evidence type="ECO:0000313" key="1">
    <source>
        <dbReference type="EMBL" id="MCI45959.1"/>
    </source>
</evidence>
<dbReference type="Proteomes" id="UP000265520">
    <property type="component" value="Unassembled WGS sequence"/>
</dbReference>
<keyword evidence="2" id="KW-1185">Reference proteome</keyword>